<evidence type="ECO:0000313" key="4">
    <source>
        <dbReference type="EMBL" id="GAA1968323.1"/>
    </source>
</evidence>
<dbReference type="PRINTS" id="PR01727">
    <property type="entry name" value="DNABINDINGHU"/>
</dbReference>
<dbReference type="CDD" id="cd13831">
    <property type="entry name" value="HU"/>
    <property type="match status" value="1"/>
</dbReference>
<keyword evidence="5" id="KW-1185">Reference proteome</keyword>
<dbReference type="InterPro" id="IPR010992">
    <property type="entry name" value="IHF-like_DNA-bd_dom_sf"/>
</dbReference>
<organism evidence="4 5">
    <name type="scientific">Nocardioides panacihumi</name>
    <dbReference type="NCBI Taxonomy" id="400774"/>
    <lineage>
        <taxon>Bacteria</taxon>
        <taxon>Bacillati</taxon>
        <taxon>Actinomycetota</taxon>
        <taxon>Actinomycetes</taxon>
        <taxon>Propionibacteriales</taxon>
        <taxon>Nocardioidaceae</taxon>
        <taxon>Nocardioides</taxon>
    </lineage>
</organism>
<dbReference type="PANTHER" id="PTHR33175">
    <property type="entry name" value="DNA-BINDING PROTEIN HU"/>
    <property type="match status" value="1"/>
</dbReference>
<reference evidence="4 5" key="1">
    <citation type="journal article" date="2019" name="Int. J. Syst. Evol. Microbiol.">
        <title>The Global Catalogue of Microorganisms (GCM) 10K type strain sequencing project: providing services to taxonomists for standard genome sequencing and annotation.</title>
        <authorList>
            <consortium name="The Broad Institute Genomics Platform"/>
            <consortium name="The Broad Institute Genome Sequencing Center for Infectious Disease"/>
            <person name="Wu L."/>
            <person name="Ma J."/>
        </authorList>
    </citation>
    <scope>NUCLEOTIDE SEQUENCE [LARGE SCALE GENOMIC DNA]</scope>
    <source>
        <strain evidence="4 5">JCM 15309</strain>
    </source>
</reference>
<dbReference type="InterPro" id="IPR000119">
    <property type="entry name" value="Hist_DNA-bd"/>
</dbReference>
<dbReference type="SUPFAM" id="SSF47729">
    <property type="entry name" value="IHF-like DNA-binding proteins"/>
    <property type="match status" value="1"/>
</dbReference>
<dbReference type="EMBL" id="BAAAPB010000003">
    <property type="protein sequence ID" value="GAA1968323.1"/>
    <property type="molecule type" value="Genomic_DNA"/>
</dbReference>
<keyword evidence="2 4" id="KW-0238">DNA-binding</keyword>
<dbReference type="Gene3D" id="4.10.520.10">
    <property type="entry name" value="IHF-like DNA-binding proteins"/>
    <property type="match status" value="1"/>
</dbReference>
<evidence type="ECO:0000256" key="1">
    <source>
        <dbReference type="ARBA" id="ARBA00023067"/>
    </source>
</evidence>
<keyword evidence="1" id="KW-0226">DNA condensation</keyword>
<dbReference type="InterPro" id="IPR020816">
    <property type="entry name" value="Histone-like_DNA-bd_CS"/>
</dbReference>
<name>A0ABN2RG80_9ACTN</name>
<dbReference type="Pfam" id="PF00216">
    <property type="entry name" value="Bac_DNA_binding"/>
    <property type="match status" value="1"/>
</dbReference>
<comment type="similarity">
    <text evidence="3">Belongs to the bacterial histone-like protein family.</text>
</comment>
<protein>
    <submittedName>
        <fullName evidence="4">HU family DNA-binding protein</fullName>
    </submittedName>
</protein>
<dbReference type="SMART" id="SM00411">
    <property type="entry name" value="BHL"/>
    <property type="match status" value="1"/>
</dbReference>
<sequence>MNKTELRDAVAEATGLNGAQADKALNAVLDSISSALASGDKVTLPGFGTFETRERAARQGRNPQTGEAIDIAASTTPAFKAGAQLKQAVNKS</sequence>
<evidence type="ECO:0000256" key="2">
    <source>
        <dbReference type="ARBA" id="ARBA00023125"/>
    </source>
</evidence>
<evidence type="ECO:0000313" key="5">
    <source>
        <dbReference type="Proteomes" id="UP001500571"/>
    </source>
</evidence>
<gene>
    <name evidence="4" type="ORF">GCM10009798_30970</name>
</gene>
<dbReference type="PANTHER" id="PTHR33175:SF3">
    <property type="entry name" value="DNA-BINDING PROTEIN HU-BETA"/>
    <property type="match status" value="1"/>
</dbReference>
<proteinExistence type="inferred from homology"/>
<evidence type="ECO:0000256" key="3">
    <source>
        <dbReference type="RuleBase" id="RU003939"/>
    </source>
</evidence>
<dbReference type="Proteomes" id="UP001500571">
    <property type="component" value="Unassembled WGS sequence"/>
</dbReference>
<dbReference type="PROSITE" id="PS00045">
    <property type="entry name" value="HISTONE_LIKE"/>
    <property type="match status" value="1"/>
</dbReference>
<dbReference type="GO" id="GO:0003677">
    <property type="term" value="F:DNA binding"/>
    <property type="evidence" value="ECO:0007669"/>
    <property type="project" value="UniProtKB-KW"/>
</dbReference>
<comment type="caution">
    <text evidence="4">The sequence shown here is derived from an EMBL/GenBank/DDBJ whole genome shotgun (WGS) entry which is preliminary data.</text>
</comment>
<accession>A0ABN2RG80</accession>